<dbReference type="InterPro" id="IPR011283">
    <property type="entry name" value="Acetoacetyl-CoA_reductase"/>
</dbReference>
<reference evidence="5 6" key="1">
    <citation type="submission" date="2020-10" db="EMBL/GenBank/DDBJ databases">
        <title>Phylogeny of dyella-like bacteria.</title>
        <authorList>
            <person name="Fu J."/>
        </authorList>
    </citation>
    <scope>NUCLEOTIDE SEQUENCE [LARGE SCALE GENOMIC DNA]</scope>
    <source>
        <strain evidence="5 6">JP1</strain>
    </source>
</reference>
<evidence type="ECO:0000313" key="5">
    <source>
        <dbReference type="EMBL" id="MFK2899198.1"/>
    </source>
</evidence>
<evidence type="ECO:0000256" key="1">
    <source>
        <dbReference type="ARBA" id="ARBA00006484"/>
    </source>
</evidence>
<dbReference type="PANTHER" id="PTHR42879:SF2">
    <property type="entry name" value="3-OXOACYL-[ACYL-CARRIER-PROTEIN] REDUCTASE FABG"/>
    <property type="match status" value="1"/>
</dbReference>
<dbReference type="Gene3D" id="3.40.50.720">
    <property type="entry name" value="NAD(P)-binding Rossmann-like Domain"/>
    <property type="match status" value="1"/>
</dbReference>
<evidence type="ECO:0000256" key="2">
    <source>
        <dbReference type="ARBA" id="ARBA00023002"/>
    </source>
</evidence>
<accession>A0ABW8JED5</accession>
<comment type="similarity">
    <text evidence="1">Belongs to the short-chain dehydrogenases/reductases (SDR) family.</text>
</comment>
<keyword evidence="2 5" id="KW-0560">Oxidoreductase</keyword>
<feature type="domain" description="Ketoreductase" evidence="4">
    <location>
        <begin position="65"/>
        <end position="246"/>
    </location>
</feature>
<dbReference type="InterPro" id="IPR002347">
    <property type="entry name" value="SDR_fam"/>
</dbReference>
<dbReference type="PANTHER" id="PTHR42879">
    <property type="entry name" value="3-OXOACYL-(ACYL-CARRIER-PROTEIN) REDUCTASE"/>
    <property type="match status" value="1"/>
</dbReference>
<name>A0ABW8JED5_9GAMM</name>
<dbReference type="NCBIfam" id="NF009464">
    <property type="entry name" value="PRK12824.1"/>
    <property type="match status" value="1"/>
</dbReference>
<dbReference type="InterPro" id="IPR057326">
    <property type="entry name" value="KR_dom"/>
</dbReference>
<dbReference type="InterPro" id="IPR020904">
    <property type="entry name" value="Sc_DH/Rdtase_CS"/>
</dbReference>
<dbReference type="PRINTS" id="PR00081">
    <property type="entry name" value="GDHRDH"/>
</dbReference>
<dbReference type="Pfam" id="PF13561">
    <property type="entry name" value="adh_short_C2"/>
    <property type="match status" value="1"/>
</dbReference>
<dbReference type="EMBL" id="JADIKJ010000002">
    <property type="protein sequence ID" value="MFK2899198.1"/>
    <property type="molecule type" value="Genomic_DNA"/>
</dbReference>
<evidence type="ECO:0000259" key="4">
    <source>
        <dbReference type="SMART" id="SM00822"/>
    </source>
</evidence>
<dbReference type="GO" id="GO:0018454">
    <property type="term" value="F:acetoacetyl-CoA reductase activity"/>
    <property type="evidence" value="ECO:0007669"/>
    <property type="project" value="UniProtKB-EC"/>
</dbReference>
<dbReference type="NCBIfam" id="TIGR01829">
    <property type="entry name" value="AcAcCoA_reduct"/>
    <property type="match status" value="1"/>
</dbReference>
<sequence>MCGNRCSAASWTPPRKRRRRASHPPGPAPRSRDPGGPYPAAAQHVLPRGNTPGKDVVTSATPRSRVAIVTGGIGGIGSEICMRLAGAGRQVIAVDLATRGERIETFREQIAPLQGAIRFEPCDVSDFKACGGLVEHIERSLGRVDILVNAAGITRDTSLRKMDPQQWHELMRVNLDGVFNMCRHVVEGMTTHGFGRIVNLSSVNGQTGQFGQTNYSAAKAGVHGFSMALARETARKGITVNTVSPGYCDTPMVAAVPQEIRQRIIADIPVGRLGTPADIARAVVFLTADDASYITGANLPVNGGYFMSF</sequence>
<dbReference type="InterPro" id="IPR050259">
    <property type="entry name" value="SDR"/>
</dbReference>
<feature type="region of interest" description="Disordered" evidence="3">
    <location>
        <begin position="1"/>
        <end position="58"/>
    </location>
</feature>
<dbReference type="SUPFAM" id="SSF51735">
    <property type="entry name" value="NAD(P)-binding Rossmann-fold domains"/>
    <property type="match status" value="1"/>
</dbReference>
<evidence type="ECO:0000256" key="3">
    <source>
        <dbReference type="SAM" id="MobiDB-lite"/>
    </source>
</evidence>
<organism evidence="5 6">
    <name type="scientific">Dyella jejuensis</name>
    <dbReference type="NCBI Taxonomy" id="1432009"/>
    <lineage>
        <taxon>Bacteria</taxon>
        <taxon>Pseudomonadati</taxon>
        <taxon>Pseudomonadota</taxon>
        <taxon>Gammaproteobacteria</taxon>
        <taxon>Lysobacterales</taxon>
        <taxon>Rhodanobacteraceae</taxon>
        <taxon>Dyella</taxon>
    </lineage>
</organism>
<dbReference type="NCBIfam" id="NF009466">
    <property type="entry name" value="PRK12826.1-2"/>
    <property type="match status" value="1"/>
</dbReference>
<dbReference type="PRINTS" id="PR00080">
    <property type="entry name" value="SDRFAMILY"/>
</dbReference>
<dbReference type="Proteomes" id="UP001620461">
    <property type="component" value="Unassembled WGS sequence"/>
</dbReference>
<dbReference type="PROSITE" id="PS00061">
    <property type="entry name" value="ADH_SHORT"/>
    <property type="match status" value="1"/>
</dbReference>
<gene>
    <name evidence="5" type="primary">phbB</name>
    <name evidence="5" type="ORF">ISP15_02535</name>
</gene>
<comment type="caution">
    <text evidence="5">The sequence shown here is derived from an EMBL/GenBank/DDBJ whole genome shotgun (WGS) entry which is preliminary data.</text>
</comment>
<dbReference type="EC" id="1.1.1.36" evidence="5"/>
<evidence type="ECO:0000313" key="6">
    <source>
        <dbReference type="Proteomes" id="UP001620461"/>
    </source>
</evidence>
<proteinExistence type="inferred from homology"/>
<dbReference type="InterPro" id="IPR036291">
    <property type="entry name" value="NAD(P)-bd_dom_sf"/>
</dbReference>
<keyword evidence="6" id="KW-1185">Reference proteome</keyword>
<dbReference type="SMART" id="SM00822">
    <property type="entry name" value="PKS_KR"/>
    <property type="match status" value="1"/>
</dbReference>
<protein>
    <submittedName>
        <fullName evidence="5">Acetoacetyl-CoA reductase</fullName>
        <ecNumber evidence="5">1.1.1.36</ecNumber>
    </submittedName>
</protein>